<dbReference type="Pfam" id="PF04082">
    <property type="entry name" value="Fungal_trans"/>
    <property type="match status" value="1"/>
</dbReference>
<feature type="region of interest" description="Disordered" evidence="8">
    <location>
        <begin position="51"/>
        <end position="127"/>
    </location>
</feature>
<evidence type="ECO:0000256" key="3">
    <source>
        <dbReference type="ARBA" id="ARBA00022833"/>
    </source>
</evidence>
<reference evidence="10" key="1">
    <citation type="submission" date="2022-07" db="EMBL/GenBank/DDBJ databases">
        <title>Phylogenomic reconstructions and comparative analyses of Kickxellomycotina fungi.</title>
        <authorList>
            <person name="Reynolds N.K."/>
            <person name="Stajich J.E."/>
            <person name="Barry K."/>
            <person name="Grigoriev I.V."/>
            <person name="Crous P."/>
            <person name="Smith M.E."/>
        </authorList>
    </citation>
    <scope>NUCLEOTIDE SEQUENCE</scope>
    <source>
        <strain evidence="10">BCRC 34381</strain>
    </source>
</reference>
<dbReference type="Pfam" id="PF00172">
    <property type="entry name" value="Zn_clus"/>
    <property type="match status" value="1"/>
</dbReference>
<evidence type="ECO:0000313" key="11">
    <source>
        <dbReference type="Proteomes" id="UP001143981"/>
    </source>
</evidence>
<dbReference type="PANTHER" id="PTHR31313:SF81">
    <property type="entry name" value="TY1 ENHANCER ACTIVATOR"/>
    <property type="match status" value="1"/>
</dbReference>
<evidence type="ECO:0000256" key="1">
    <source>
        <dbReference type="ARBA" id="ARBA00004123"/>
    </source>
</evidence>
<dbReference type="PANTHER" id="PTHR31313">
    <property type="entry name" value="TY1 ENHANCER ACTIVATOR"/>
    <property type="match status" value="1"/>
</dbReference>
<gene>
    <name evidence="10" type="ORF">LPJ61_000900</name>
</gene>
<keyword evidence="11" id="KW-1185">Reference proteome</keyword>
<protein>
    <recommendedName>
        <fullName evidence="9">Zn(2)-C6 fungal-type domain-containing protein</fullName>
    </recommendedName>
</protein>
<feature type="region of interest" description="Disordered" evidence="8">
    <location>
        <begin position="194"/>
        <end position="294"/>
    </location>
</feature>
<dbReference type="GO" id="GO:0005634">
    <property type="term" value="C:nucleus"/>
    <property type="evidence" value="ECO:0007669"/>
    <property type="project" value="UniProtKB-SubCell"/>
</dbReference>
<dbReference type="InterPro" id="IPR001138">
    <property type="entry name" value="Zn2Cys6_DnaBD"/>
</dbReference>
<dbReference type="SMART" id="SM00066">
    <property type="entry name" value="GAL4"/>
    <property type="match status" value="1"/>
</dbReference>
<accession>A0A9W7YFE1</accession>
<keyword evidence="6" id="KW-0804">Transcription</keyword>
<feature type="compositionally biased region" description="Basic residues" evidence="8">
    <location>
        <begin position="240"/>
        <end position="251"/>
    </location>
</feature>
<evidence type="ECO:0000256" key="7">
    <source>
        <dbReference type="ARBA" id="ARBA00023242"/>
    </source>
</evidence>
<dbReference type="GO" id="GO:0000981">
    <property type="term" value="F:DNA-binding transcription factor activity, RNA polymerase II-specific"/>
    <property type="evidence" value="ECO:0007669"/>
    <property type="project" value="InterPro"/>
</dbReference>
<organism evidence="10 11">
    <name type="scientific">Coemansia biformis</name>
    <dbReference type="NCBI Taxonomy" id="1286918"/>
    <lineage>
        <taxon>Eukaryota</taxon>
        <taxon>Fungi</taxon>
        <taxon>Fungi incertae sedis</taxon>
        <taxon>Zoopagomycota</taxon>
        <taxon>Kickxellomycotina</taxon>
        <taxon>Kickxellomycetes</taxon>
        <taxon>Kickxellales</taxon>
        <taxon>Kickxellaceae</taxon>
        <taxon>Coemansia</taxon>
    </lineage>
</organism>
<evidence type="ECO:0000256" key="2">
    <source>
        <dbReference type="ARBA" id="ARBA00022723"/>
    </source>
</evidence>
<evidence type="ECO:0000256" key="4">
    <source>
        <dbReference type="ARBA" id="ARBA00023015"/>
    </source>
</evidence>
<dbReference type="Proteomes" id="UP001143981">
    <property type="component" value="Unassembled WGS sequence"/>
</dbReference>
<comment type="subcellular location">
    <subcellularLocation>
        <location evidence="1">Nucleus</location>
    </subcellularLocation>
</comment>
<keyword evidence="5" id="KW-0238">DNA-binding</keyword>
<proteinExistence type="predicted"/>
<dbReference type="GO" id="GO:0008270">
    <property type="term" value="F:zinc ion binding"/>
    <property type="evidence" value="ECO:0007669"/>
    <property type="project" value="InterPro"/>
</dbReference>
<dbReference type="InterPro" id="IPR007219">
    <property type="entry name" value="XnlR_reg_dom"/>
</dbReference>
<dbReference type="Gene3D" id="4.10.240.10">
    <property type="entry name" value="Zn(2)-C6 fungal-type DNA-binding domain"/>
    <property type="match status" value="1"/>
</dbReference>
<dbReference type="PROSITE" id="PS50048">
    <property type="entry name" value="ZN2_CY6_FUNGAL_2"/>
    <property type="match status" value="1"/>
</dbReference>
<keyword evidence="2" id="KW-0479">Metal-binding</keyword>
<comment type="caution">
    <text evidence="10">The sequence shown here is derived from an EMBL/GenBank/DDBJ whole genome shotgun (WGS) entry which is preliminary data.</text>
</comment>
<name>A0A9W7YFE1_9FUNG</name>
<dbReference type="CDD" id="cd00067">
    <property type="entry name" value="GAL4"/>
    <property type="match status" value="1"/>
</dbReference>
<dbReference type="SMART" id="SM00906">
    <property type="entry name" value="Fungal_trans"/>
    <property type="match status" value="1"/>
</dbReference>
<keyword evidence="4" id="KW-0805">Transcription regulation</keyword>
<dbReference type="AlphaFoldDB" id="A0A9W7YFE1"/>
<dbReference type="InterPro" id="IPR051615">
    <property type="entry name" value="Transcr_Regulatory_Elem"/>
</dbReference>
<dbReference type="CDD" id="cd12148">
    <property type="entry name" value="fungal_TF_MHR"/>
    <property type="match status" value="1"/>
</dbReference>
<feature type="region of interest" description="Disordered" evidence="8">
    <location>
        <begin position="509"/>
        <end position="541"/>
    </location>
</feature>
<dbReference type="InterPro" id="IPR036864">
    <property type="entry name" value="Zn2-C6_fun-type_DNA-bd_sf"/>
</dbReference>
<evidence type="ECO:0000256" key="5">
    <source>
        <dbReference type="ARBA" id="ARBA00023125"/>
    </source>
</evidence>
<evidence type="ECO:0000313" key="10">
    <source>
        <dbReference type="EMBL" id="KAJ1734760.1"/>
    </source>
</evidence>
<dbReference type="GO" id="GO:0006351">
    <property type="term" value="P:DNA-templated transcription"/>
    <property type="evidence" value="ECO:0007669"/>
    <property type="project" value="InterPro"/>
</dbReference>
<feature type="domain" description="Zn(2)-C6 fungal-type" evidence="9">
    <location>
        <begin position="21"/>
        <end position="51"/>
    </location>
</feature>
<evidence type="ECO:0000256" key="6">
    <source>
        <dbReference type="ARBA" id="ARBA00023163"/>
    </source>
</evidence>
<evidence type="ECO:0000259" key="9">
    <source>
        <dbReference type="PROSITE" id="PS50048"/>
    </source>
</evidence>
<evidence type="ECO:0000256" key="8">
    <source>
        <dbReference type="SAM" id="MobiDB-lite"/>
    </source>
</evidence>
<keyword evidence="3" id="KW-0862">Zinc</keyword>
<feature type="region of interest" description="Disordered" evidence="8">
    <location>
        <begin position="142"/>
        <end position="167"/>
    </location>
</feature>
<dbReference type="GO" id="GO:0003677">
    <property type="term" value="F:DNA binding"/>
    <property type="evidence" value="ECO:0007669"/>
    <property type="project" value="UniProtKB-KW"/>
</dbReference>
<dbReference type="OrthoDB" id="39175at2759"/>
<dbReference type="PROSITE" id="PS00463">
    <property type="entry name" value="ZN2_CY6_FUNGAL_1"/>
    <property type="match status" value="1"/>
</dbReference>
<dbReference type="SUPFAM" id="SSF57701">
    <property type="entry name" value="Zn2/Cys6 DNA-binding domain"/>
    <property type="match status" value="1"/>
</dbReference>
<keyword evidence="7" id="KW-0539">Nucleus</keyword>
<dbReference type="EMBL" id="JANBOI010000058">
    <property type="protein sequence ID" value="KAJ1734760.1"/>
    <property type="molecule type" value="Genomic_DNA"/>
</dbReference>
<feature type="compositionally biased region" description="Basic and acidic residues" evidence="8">
    <location>
        <begin position="81"/>
        <end position="91"/>
    </location>
</feature>
<sequence>MTDFKPSAGVGAAQPVRLLLSCDNCRQKKIRCNGGKPVCANCQRIATPCHYSQVGPRKKPRRPTAVPTWKTEGASGSQSSRGHDDGAASEHRSKRRAPSLGFGGAKESRRSSADSSMSQDVEAPGLSSISQLMLERIKESKTLELPQADEALEPGHRSGSPRGHQSPVMEMLRLQTQISGLVDEMRNLTIRMSGESPLRSTSPHAQPDAPSSRVQAGTEDSHSEQGSWTQGEPPEDASRPLHHGLPHKPNRARTLSTVTSPLAHGAPFPAKSPRPAECGGLHGPCARTQKPEQPVQGIDVSRDMINHLIDVYFEYGHPAVTGMYPIELYKERLRRAQVSEPFLLSTLAVASRFSEDPRVKREPVYLAGYDFFERVTRGRMMDVLERDCVENMLTLNNLAVFAVGLPVANRGWYFSGLAMRMATQMSLQKVDAPGRMPGASMMSSPGIESARRAFWTTLLLEALASFASGEPPPITIQDIHVAEPFDDPSILNDDTAGLNLLGSVSGSQPSAAGLGHARNPAGGSRTSAPQPPTLPTRSGARPNMCAHIAQLSMLLIRVARLNGNRHPEAALFSPEYAALHTEMTAWYHGLPDSMQVKAATAKSEIAHDPRLFAAKMFVHCHYQAAIIALHQPRVDLVRVESTGGGGTDAHGHGSTASGDQQWRQLARQHCLTAACTMTELLALARPLDVRYCIVTFGFAVFMAGVVHVGAVACTPHDSNERQYSVNCVKEHVRCLDRLGKYFAFHFIMAKHIRAQLQTIEAADLRRQKAAAAAASAVPSTQPPAFDPAAELLGLGAHGMPFGIPAALGMSHAPPTSPFQPFMAANTPMASLNVSELGAFDPSLFAAGAGKRRGAWPGSVAAALGGGAFGATSGAGHSMPSPSSVDLLLGLFGAASPEPSMSQGGDRPAAAQCPGPAVCAGLCGAHSPATAARMVTELQGLSGMAGLGSGIGSLVELFSSGGDGCATVYPQNILNNSSLAPRPHPAASTAHVDPSAPLRLTVPGGMQRFGSLPPQTPL</sequence>